<feature type="domain" description="B box-type" evidence="3">
    <location>
        <begin position="79"/>
        <end position="115"/>
    </location>
</feature>
<accession>A0A8S3SKF2</accession>
<gene>
    <name evidence="4" type="ORF">MEDL_34753</name>
</gene>
<dbReference type="AlphaFoldDB" id="A0A8S3SKF2"/>
<dbReference type="GO" id="GO:0061630">
    <property type="term" value="F:ubiquitin protein ligase activity"/>
    <property type="evidence" value="ECO:0007669"/>
    <property type="project" value="TreeGrafter"/>
</dbReference>
<keyword evidence="1" id="KW-0479">Metal-binding</keyword>
<dbReference type="EMBL" id="CAJPWZ010001680">
    <property type="protein sequence ID" value="CAG2221292.1"/>
    <property type="molecule type" value="Genomic_DNA"/>
</dbReference>
<dbReference type="SUPFAM" id="SSF101898">
    <property type="entry name" value="NHL repeat"/>
    <property type="match status" value="1"/>
</dbReference>
<dbReference type="Gene3D" id="2.120.10.30">
    <property type="entry name" value="TolB, C-terminal domain"/>
    <property type="match status" value="1"/>
</dbReference>
<dbReference type="OrthoDB" id="9987040at2759"/>
<dbReference type="SMART" id="SM00336">
    <property type="entry name" value="BBOX"/>
    <property type="match status" value="2"/>
</dbReference>
<dbReference type="Gene3D" id="3.30.160.60">
    <property type="entry name" value="Classic Zinc Finger"/>
    <property type="match status" value="1"/>
</dbReference>
<dbReference type="InterPro" id="IPR000315">
    <property type="entry name" value="Znf_B-box"/>
</dbReference>
<organism evidence="4 5">
    <name type="scientific">Mytilus edulis</name>
    <name type="common">Blue mussel</name>
    <dbReference type="NCBI Taxonomy" id="6550"/>
    <lineage>
        <taxon>Eukaryota</taxon>
        <taxon>Metazoa</taxon>
        <taxon>Spiralia</taxon>
        <taxon>Lophotrochozoa</taxon>
        <taxon>Mollusca</taxon>
        <taxon>Bivalvia</taxon>
        <taxon>Autobranchia</taxon>
        <taxon>Pteriomorphia</taxon>
        <taxon>Mytilida</taxon>
        <taxon>Mytiloidea</taxon>
        <taxon>Mytilidae</taxon>
        <taxon>Mytilinae</taxon>
        <taxon>Mytilus</taxon>
    </lineage>
</organism>
<keyword evidence="2" id="KW-0175">Coiled coil</keyword>
<comment type="caution">
    <text evidence="4">The sequence shown here is derived from an EMBL/GenBank/DDBJ whole genome shotgun (WGS) entry which is preliminary data.</text>
</comment>
<keyword evidence="1" id="KW-0863">Zinc-finger</keyword>
<evidence type="ECO:0000259" key="3">
    <source>
        <dbReference type="PROSITE" id="PS50119"/>
    </source>
</evidence>
<sequence length="580" mass="66835">MASLVEIETPNSSAKPCELCEQESILQFKCVECEKVICDRCKGIHAKVPVLSNHLIINIEKQFVPQHMIQKIQLYSMPCDNHTKKFHCLFCRTCNRLVCPDCVSSIHTKHEFEPLEKACENKLSELSAFDSFMEEKVYKLRKINKNFKKKKETWECEIDQVKKYIDENEREIKEAVTKYAKELRENVEQKRKNRNQEFDEREQNNCEQEALFTDFRGKIKKALESDQGYDIFNTVSEKDKLNTLIDNTKMPTEIIDLPKPKLSPKRMAVIFGKINHFSVPAYVAVKHDCNYTINVQGIDKMRMCTDGSYWASVYNNDKDDSYLIKSTLSKVINWCKTVEVNVFDLALTTDDTVIASVHMTPEVKRIGKNGRLEEFINVAPLITRGIHVNKENEIILGVRDNGDPFQITEESCRKILIFGMDGNQKESYEFDKKKTRLVTIPVRICTDVNGDIIVIDSMTKDTKRVLSIGRRAGEIKWTYEGEFDFKQQKAFDPNDITSTQTGYLVLSEVISHRIYLLSLGGDFLTFCDLRTMGIVLPRALAIDSKGFLWVGCANDRMNKDFAKKHKLPNLTCLKLEISDV</sequence>
<feature type="coiled-coil region" evidence="2">
    <location>
        <begin position="151"/>
        <end position="204"/>
    </location>
</feature>
<dbReference type="SUPFAM" id="SSF57845">
    <property type="entry name" value="B-box zinc-binding domain"/>
    <property type="match status" value="1"/>
</dbReference>
<keyword evidence="1" id="KW-0862">Zinc</keyword>
<evidence type="ECO:0000313" key="5">
    <source>
        <dbReference type="Proteomes" id="UP000683360"/>
    </source>
</evidence>
<dbReference type="CDD" id="cd19757">
    <property type="entry name" value="Bbox1"/>
    <property type="match status" value="1"/>
</dbReference>
<name>A0A8S3SKF2_MYTED</name>
<dbReference type="Pfam" id="PF00643">
    <property type="entry name" value="zf-B_box"/>
    <property type="match status" value="1"/>
</dbReference>
<dbReference type="PROSITE" id="PS50119">
    <property type="entry name" value="ZF_BBOX"/>
    <property type="match status" value="2"/>
</dbReference>
<evidence type="ECO:0000313" key="4">
    <source>
        <dbReference type="EMBL" id="CAG2221292.1"/>
    </source>
</evidence>
<dbReference type="CDD" id="cd19756">
    <property type="entry name" value="Bbox2"/>
    <property type="match status" value="1"/>
</dbReference>
<dbReference type="PANTHER" id="PTHR25462:SF291">
    <property type="entry name" value="E3 UBIQUITIN-PROTEIN LIGASE TRIM45"/>
    <property type="match status" value="1"/>
</dbReference>
<dbReference type="InterPro" id="IPR047153">
    <property type="entry name" value="TRIM45/56/19-like"/>
</dbReference>
<reference evidence="4" key="1">
    <citation type="submission" date="2021-03" db="EMBL/GenBank/DDBJ databases">
        <authorList>
            <person name="Bekaert M."/>
        </authorList>
    </citation>
    <scope>NUCLEOTIDE SEQUENCE</scope>
</reference>
<dbReference type="InterPro" id="IPR011042">
    <property type="entry name" value="6-blade_b-propeller_TolB-like"/>
</dbReference>
<proteinExistence type="predicted"/>
<evidence type="ECO:0000256" key="2">
    <source>
        <dbReference type="SAM" id="Coils"/>
    </source>
</evidence>
<dbReference type="GO" id="GO:0008270">
    <property type="term" value="F:zinc ion binding"/>
    <property type="evidence" value="ECO:0007669"/>
    <property type="project" value="UniProtKB-KW"/>
</dbReference>
<dbReference type="PANTHER" id="PTHR25462">
    <property type="entry name" value="BONUS, ISOFORM C-RELATED"/>
    <property type="match status" value="1"/>
</dbReference>
<keyword evidence="5" id="KW-1185">Reference proteome</keyword>
<protein>
    <recommendedName>
        <fullName evidence="3">B box-type domain-containing protein</fullName>
    </recommendedName>
</protein>
<dbReference type="Proteomes" id="UP000683360">
    <property type="component" value="Unassembled WGS sequence"/>
</dbReference>
<evidence type="ECO:0000256" key="1">
    <source>
        <dbReference type="PROSITE-ProRule" id="PRU00024"/>
    </source>
</evidence>
<feature type="domain" description="B box-type" evidence="3">
    <location>
        <begin position="12"/>
        <end position="59"/>
    </location>
</feature>